<reference evidence="2 3" key="1">
    <citation type="submission" date="2019-10" db="EMBL/GenBank/DDBJ databases">
        <title>Description of Paenibacillus humi sp. nov.</title>
        <authorList>
            <person name="Carlier A."/>
            <person name="Qi S."/>
        </authorList>
    </citation>
    <scope>NUCLEOTIDE SEQUENCE [LARGE SCALE GENOMIC DNA]</scope>
    <source>
        <strain evidence="2 3">LMG 31461</strain>
    </source>
</reference>
<dbReference type="Gene3D" id="3.20.20.140">
    <property type="entry name" value="Metal-dependent hydrolases"/>
    <property type="match status" value="1"/>
</dbReference>
<dbReference type="EMBL" id="WHNY01000074">
    <property type="protein sequence ID" value="NOU67699.1"/>
    <property type="molecule type" value="Genomic_DNA"/>
</dbReference>
<dbReference type="InterPro" id="IPR013108">
    <property type="entry name" value="Amidohydro_3"/>
</dbReference>
<dbReference type="SUPFAM" id="SSF51556">
    <property type="entry name" value="Metallo-dependent hydrolases"/>
    <property type="match status" value="1"/>
</dbReference>
<dbReference type="InterPro" id="IPR052349">
    <property type="entry name" value="Metallo-hydrolase_Enzymes"/>
</dbReference>
<protein>
    <submittedName>
        <fullName evidence="2">Amidohydrolase family protein</fullName>
    </submittedName>
</protein>
<name>A0ABX1XIL8_9BACL</name>
<evidence type="ECO:0000259" key="1">
    <source>
        <dbReference type="Pfam" id="PF07969"/>
    </source>
</evidence>
<dbReference type="Pfam" id="PF07969">
    <property type="entry name" value="Amidohydro_3"/>
    <property type="match status" value="1"/>
</dbReference>
<dbReference type="Proteomes" id="UP000653578">
    <property type="component" value="Unassembled WGS sequence"/>
</dbReference>
<dbReference type="InterPro" id="IPR032466">
    <property type="entry name" value="Metal_Hydrolase"/>
</dbReference>
<dbReference type="PANTHER" id="PTHR32027:SF9">
    <property type="entry name" value="BLL3847 PROTEIN"/>
    <property type="match status" value="1"/>
</dbReference>
<feature type="domain" description="Amidohydrolase 3" evidence="1">
    <location>
        <begin position="106"/>
        <end position="292"/>
    </location>
</feature>
<accession>A0ABX1XIL8</accession>
<keyword evidence="3" id="KW-1185">Reference proteome</keyword>
<proteinExistence type="predicted"/>
<organism evidence="2 3">
    <name type="scientific">Paenibacillus plantarum</name>
    <dbReference type="NCBI Taxonomy" id="2654975"/>
    <lineage>
        <taxon>Bacteria</taxon>
        <taxon>Bacillati</taxon>
        <taxon>Bacillota</taxon>
        <taxon>Bacilli</taxon>
        <taxon>Bacillales</taxon>
        <taxon>Paenibacillaceae</taxon>
        <taxon>Paenibacillus</taxon>
    </lineage>
</organism>
<evidence type="ECO:0000313" key="2">
    <source>
        <dbReference type="EMBL" id="NOU67699.1"/>
    </source>
</evidence>
<sequence>MSNPITIKGLMNYHAHIDKGGIVPPFVYRDAPASERAAWTREAKASFTVEDIKARASAIIENMIRYGTVYLRTHVDVDPIVGLKGMEAILELREIYKDRIAIDAVAFAQEGFDRFPESEGLLHEALRMGAHGIGGHTTMDQDGKQHITKIFEIAEAENAEFIEFHTDETGKEEHFLQPFLAEHTIQRGWQGRVTAIHCSSLANVSEAAAQLAAKLTAKADVKVTICPTAIATRSLTRVKMLLQEGVQIRLGSDNIGDFFNPFGSGNMLHYAQMLAYILRFYEPKEVETIMDALISQPVEGRLHTALSSYDFTYKYKASSIYELLTHAEAPERCREILTSPDLLARR</sequence>
<dbReference type="RefSeq" id="WP_171634598.1">
    <property type="nucleotide sequence ID" value="NZ_WHNY01000074.1"/>
</dbReference>
<gene>
    <name evidence="2" type="ORF">GC096_27110</name>
</gene>
<evidence type="ECO:0000313" key="3">
    <source>
        <dbReference type="Proteomes" id="UP000653578"/>
    </source>
</evidence>
<comment type="caution">
    <text evidence="2">The sequence shown here is derived from an EMBL/GenBank/DDBJ whole genome shotgun (WGS) entry which is preliminary data.</text>
</comment>
<dbReference type="PANTHER" id="PTHR32027">
    <property type="entry name" value="CYTOSINE DEAMINASE"/>
    <property type="match status" value="1"/>
</dbReference>